<name>A0A106A3A2_9BURK</name>
<dbReference type="Pfam" id="PF00264">
    <property type="entry name" value="Tyrosinase"/>
    <property type="match status" value="1"/>
</dbReference>
<dbReference type="InterPro" id="IPR050316">
    <property type="entry name" value="Tyrosinase/Hemocyanin"/>
</dbReference>
<dbReference type="GO" id="GO:0046872">
    <property type="term" value="F:metal ion binding"/>
    <property type="evidence" value="ECO:0007669"/>
    <property type="project" value="UniProtKB-KW"/>
</dbReference>
<dbReference type="GO" id="GO:0016491">
    <property type="term" value="F:oxidoreductase activity"/>
    <property type="evidence" value="ECO:0007669"/>
    <property type="project" value="InterPro"/>
</dbReference>
<organism evidence="5 6">
    <name type="scientific">Burkholderia ubonensis</name>
    <dbReference type="NCBI Taxonomy" id="101571"/>
    <lineage>
        <taxon>Bacteria</taxon>
        <taxon>Pseudomonadati</taxon>
        <taxon>Pseudomonadota</taxon>
        <taxon>Betaproteobacteria</taxon>
        <taxon>Burkholderiales</taxon>
        <taxon>Burkholderiaceae</taxon>
        <taxon>Burkholderia</taxon>
        <taxon>Burkholderia cepacia complex</taxon>
    </lineage>
</organism>
<protein>
    <submittedName>
        <fullName evidence="5">Tyrosinase</fullName>
    </submittedName>
</protein>
<dbReference type="PANTHER" id="PTHR11474">
    <property type="entry name" value="TYROSINASE FAMILY MEMBER"/>
    <property type="match status" value="1"/>
</dbReference>
<dbReference type="Gene3D" id="1.10.1280.10">
    <property type="entry name" value="Di-copper center containing domain from catechol oxidase"/>
    <property type="match status" value="1"/>
</dbReference>
<dbReference type="PANTHER" id="PTHR11474:SF76">
    <property type="entry name" value="SHKT DOMAIN-CONTAINING PROTEIN"/>
    <property type="match status" value="1"/>
</dbReference>
<dbReference type="PROSITE" id="PS00497">
    <property type="entry name" value="TYROSINASE_1"/>
    <property type="match status" value="1"/>
</dbReference>
<evidence type="ECO:0000313" key="6">
    <source>
        <dbReference type="Proteomes" id="UP000060630"/>
    </source>
</evidence>
<dbReference type="Pfam" id="PF25271">
    <property type="entry name" value="DUF7868"/>
    <property type="match status" value="1"/>
</dbReference>
<dbReference type="Proteomes" id="UP000060630">
    <property type="component" value="Unassembled WGS sequence"/>
</dbReference>
<evidence type="ECO:0000313" key="5">
    <source>
        <dbReference type="EMBL" id="KWA74115.1"/>
    </source>
</evidence>
<feature type="domain" description="Tyrosinase copper-binding" evidence="4">
    <location>
        <begin position="275"/>
        <end position="286"/>
    </location>
</feature>
<dbReference type="RefSeq" id="WP_059641223.1">
    <property type="nucleotide sequence ID" value="NZ_LOVD01000015.1"/>
</dbReference>
<dbReference type="SUPFAM" id="SSF48056">
    <property type="entry name" value="Di-copper centre-containing domain"/>
    <property type="match status" value="1"/>
</dbReference>
<dbReference type="PRINTS" id="PR00092">
    <property type="entry name" value="TYROSINASE"/>
</dbReference>
<evidence type="ECO:0000256" key="1">
    <source>
        <dbReference type="ARBA" id="ARBA00022723"/>
    </source>
</evidence>
<keyword evidence="2" id="KW-0186">Copper</keyword>
<feature type="domain" description="Tyrosinase copper-binding" evidence="3">
    <location>
        <begin position="98"/>
        <end position="115"/>
    </location>
</feature>
<dbReference type="PROSITE" id="PS00498">
    <property type="entry name" value="TYROSINASE_2"/>
    <property type="match status" value="1"/>
</dbReference>
<accession>A0A106A3A2</accession>
<sequence>MANYIRNDAWNAGGDFNNQDLLWYARGVGKMMARSLNDPASWWFFAAIHGEYLTAATTKKIPPDTFPRWSEIQSPPSVPTTPLPNHATQERYWNQCQHGSWYFLPWHRGYLMALEAQLRADIVSLGGPATWALPYWNYFGGAQGADAQMPPAFAQQTLPDGVTANPLYVAMRYGPNGDGDIYIPTDTREANEQDPNPSDGDVTQACMTNDLFTGSDQATPLPGFGGPGHPWFSHKGSPHGNMEHNPHDLVHVYTGGEISETDYGLMADPGTAGLDPIFYLHHCNIDRLWASWNAAGNLNPEETNWLKGPAKAFVMPMPGGESWQYAPKDVTNLATLNYTYEDLAVASHPAAAPLLLRLQRLGVAGLPAAAAHRAPSPRATQAPAELLGASTGAVEISGAGSGPVSVRLDADVQKRVVTSLVQASLAAPPDRVYLKLENVRGALDATVLGVYVNLPAGARTPAILRAHHAGAIALFGLRRASTADGAHGGDGLTYVLDISHLLDELYREDQLPSANITVTLLARRALPDEEKIEVGRVSVYRQPD</sequence>
<proteinExistence type="predicted"/>
<dbReference type="InterPro" id="IPR057190">
    <property type="entry name" value="DUF7868"/>
</dbReference>
<evidence type="ECO:0000256" key="2">
    <source>
        <dbReference type="ARBA" id="ARBA00023008"/>
    </source>
</evidence>
<dbReference type="InterPro" id="IPR008922">
    <property type="entry name" value="Di-copper_centre_dom_sf"/>
</dbReference>
<dbReference type="EMBL" id="LPHD01000186">
    <property type="protein sequence ID" value="KWA74115.1"/>
    <property type="molecule type" value="Genomic_DNA"/>
</dbReference>
<comment type="caution">
    <text evidence="5">The sequence shown here is derived from an EMBL/GenBank/DDBJ whole genome shotgun (WGS) entry which is preliminary data.</text>
</comment>
<reference evidence="5 6" key="1">
    <citation type="submission" date="2015-11" db="EMBL/GenBank/DDBJ databases">
        <title>Expanding the genomic diversity of Burkholderia species for the development of highly accurate diagnostics.</title>
        <authorList>
            <person name="Sahl J."/>
            <person name="Keim P."/>
            <person name="Wagner D."/>
        </authorList>
    </citation>
    <scope>NUCLEOTIDE SEQUENCE [LARGE SCALE GENOMIC DNA]</scope>
    <source>
        <strain evidence="5 6">MSMB2087WGS</strain>
    </source>
</reference>
<gene>
    <name evidence="5" type="ORF">WL29_02730</name>
</gene>
<evidence type="ECO:0000259" key="3">
    <source>
        <dbReference type="PROSITE" id="PS00497"/>
    </source>
</evidence>
<dbReference type="InterPro" id="IPR002227">
    <property type="entry name" value="Tyrosinase_Cu-bd"/>
</dbReference>
<dbReference type="AlphaFoldDB" id="A0A106A3A2"/>
<keyword evidence="1" id="KW-0479">Metal-binding</keyword>
<evidence type="ECO:0000259" key="4">
    <source>
        <dbReference type="PROSITE" id="PS00498"/>
    </source>
</evidence>